<dbReference type="Gene3D" id="3.30.950.30">
    <property type="entry name" value="Schlafen, AAA domain"/>
    <property type="match status" value="1"/>
</dbReference>
<organism evidence="3 4">
    <name type="scientific">Haloarcula vallismortis</name>
    <name type="common">Halobacterium vallismortis</name>
    <dbReference type="NCBI Taxonomy" id="28442"/>
    <lineage>
        <taxon>Archaea</taxon>
        <taxon>Methanobacteriati</taxon>
        <taxon>Methanobacteriota</taxon>
        <taxon>Stenosarchaea group</taxon>
        <taxon>Halobacteria</taxon>
        <taxon>Halobacteriales</taxon>
        <taxon>Haloarculaceae</taxon>
        <taxon>Haloarcula</taxon>
    </lineage>
</organism>
<evidence type="ECO:0000259" key="2">
    <source>
        <dbReference type="Pfam" id="PF04326"/>
    </source>
</evidence>
<evidence type="ECO:0000313" key="4">
    <source>
        <dbReference type="Proteomes" id="UP000182573"/>
    </source>
</evidence>
<dbReference type="EMBL" id="FNOF01000023">
    <property type="protein sequence ID" value="SDX26972.1"/>
    <property type="molecule type" value="Genomic_DNA"/>
</dbReference>
<keyword evidence="3" id="KW-0238">DNA-binding</keyword>
<dbReference type="AlphaFoldDB" id="A0A1H3AB63"/>
<dbReference type="Pfam" id="PF04326">
    <property type="entry name" value="SLFN_AlbA_2"/>
    <property type="match status" value="1"/>
</dbReference>
<feature type="domain" description="Schlafen AlbA-2" evidence="2">
    <location>
        <begin position="26"/>
        <end position="155"/>
    </location>
</feature>
<dbReference type="InterPro" id="IPR007421">
    <property type="entry name" value="Schlafen_AlbA_2_dom"/>
</dbReference>
<dbReference type="Proteomes" id="UP000182573">
    <property type="component" value="Unassembled WGS sequence"/>
</dbReference>
<protein>
    <submittedName>
        <fullName evidence="3">Putative DNA-binding domain-containing protein</fullName>
    </submittedName>
</protein>
<gene>
    <name evidence="3" type="ORF">SAMN05443574_12329</name>
</gene>
<reference evidence="3 4" key="1">
    <citation type="submission" date="2016-10" db="EMBL/GenBank/DDBJ databases">
        <authorList>
            <person name="de Groot N.N."/>
        </authorList>
    </citation>
    <scope>NUCLEOTIDE SEQUENCE [LARGE SCALE GENOMIC DNA]</scope>
    <source>
        <strain evidence="3 4">DSM 3756</strain>
    </source>
</reference>
<feature type="region of interest" description="Disordered" evidence="1">
    <location>
        <begin position="361"/>
        <end position="383"/>
    </location>
</feature>
<dbReference type="STRING" id="28442.SAMN05443574_12329"/>
<evidence type="ECO:0000256" key="1">
    <source>
        <dbReference type="SAM" id="MobiDB-lite"/>
    </source>
</evidence>
<accession>A0A1H3AB63</accession>
<dbReference type="GO" id="GO:0003677">
    <property type="term" value="F:DNA binding"/>
    <property type="evidence" value="ECO:0007669"/>
    <property type="project" value="UniProtKB-KW"/>
</dbReference>
<dbReference type="RefSeq" id="WP_004517794.1">
    <property type="nucleotide sequence ID" value="NZ_FNOF01000023.1"/>
</dbReference>
<evidence type="ECO:0000313" key="3">
    <source>
        <dbReference type="EMBL" id="SDX26972.1"/>
    </source>
</evidence>
<dbReference type="InterPro" id="IPR038461">
    <property type="entry name" value="Schlafen_AlbA_2_dom_sf"/>
</dbReference>
<name>A0A1H3AB63_HALVA</name>
<sequence length="410" mass="45405">MPAIEKPLSEITKSDLQKLVDLGIQEGKEIEYKEYLDLSTDANNHKATFVGEATSFANARGGDLVVGLPEEDGKPSKVAGIPLEKGIDQALEQWNSVLRRQTDPTLPTAAFNIDAIPVEEDRAVVVVRVEQSWRAPHRVALNDRFYGRSPSGKVRLDTGELRRRFRQSEQRVEQAQKFRSDRIAKIQARNTPVPLQEGPVLTLHVVPFTAFTPGEEINVEQASVLNKGAPRLLGPRPEGEIERHTLEGLVTCVLDPADEQPAYTLTFRSGAIEAVATELFQSPTGSHERPSIDGSGLRASLEATLPRFCRFLLRQDVRPPFAVFLTVIGANGYTVQRRSGKRESRHALDRDVAQLPEQVIEGIDEPDPDPRTFSSEPGVRPSVEEPYSNVIDALMDFIWQAVGQNGEPGR</sequence>
<proteinExistence type="predicted"/>